<evidence type="ECO:0008006" key="4">
    <source>
        <dbReference type="Google" id="ProtNLM"/>
    </source>
</evidence>
<dbReference type="EMBL" id="JRUE01000261">
    <property type="protein sequence ID" value="KXZ62504.1"/>
    <property type="molecule type" value="Genomic_DNA"/>
</dbReference>
<dbReference type="PATRIC" id="fig|52133.18.peg.3572"/>
<dbReference type="InterPro" id="IPR032710">
    <property type="entry name" value="NTF2-like_dom_sf"/>
</dbReference>
<dbReference type="RefSeq" id="WP_007482971.1">
    <property type="nucleotide sequence ID" value="NZ_JRUE01000261.1"/>
</dbReference>
<gene>
    <name evidence="2" type="ORF">AVENLUH5627_03487</name>
</gene>
<dbReference type="PROSITE" id="PS51257">
    <property type="entry name" value="PROKAR_LIPOPROTEIN"/>
    <property type="match status" value="1"/>
</dbReference>
<evidence type="ECO:0000256" key="1">
    <source>
        <dbReference type="SAM" id="SignalP"/>
    </source>
</evidence>
<comment type="caution">
    <text evidence="2">The sequence shown here is derived from an EMBL/GenBank/DDBJ whole genome shotgun (WGS) entry which is preliminary data.</text>
</comment>
<dbReference type="Proteomes" id="UP000075680">
    <property type="component" value="Unassembled WGS sequence"/>
</dbReference>
<name>A0A150HJ65_9GAMM</name>
<dbReference type="SUPFAM" id="SSF54427">
    <property type="entry name" value="NTF2-like"/>
    <property type="match status" value="1"/>
</dbReference>
<proteinExistence type="predicted"/>
<dbReference type="Gene3D" id="3.10.450.50">
    <property type="match status" value="1"/>
</dbReference>
<organism evidence="2 3">
    <name type="scientific">Acinetobacter venetianus</name>
    <dbReference type="NCBI Taxonomy" id="52133"/>
    <lineage>
        <taxon>Bacteria</taxon>
        <taxon>Pseudomonadati</taxon>
        <taxon>Pseudomonadota</taxon>
        <taxon>Gammaproteobacteria</taxon>
        <taxon>Moraxellales</taxon>
        <taxon>Moraxellaceae</taxon>
        <taxon>Acinetobacter</taxon>
    </lineage>
</organism>
<reference evidence="2 3" key="1">
    <citation type="journal article" date="2016" name="Sci. Rep.">
        <title>Genomic and phenotypic characterization of the species Acinetobacter venetianus.</title>
        <authorList>
            <person name="Fondi M."/>
            <person name="Maida I."/>
            <person name="Perrin E."/>
            <person name="Orlandini V."/>
            <person name="La Torre L."/>
            <person name="Bosi E."/>
            <person name="Negroni A."/>
            <person name="Zanaroli G."/>
            <person name="Fava F."/>
            <person name="Decorosi F."/>
            <person name="Giovannetti L."/>
            <person name="Viti C."/>
            <person name="Vaneechoutte M."/>
            <person name="Dijkshoorn L."/>
            <person name="Fani R."/>
        </authorList>
    </citation>
    <scope>NUCLEOTIDE SEQUENCE [LARGE SCALE GENOMIC DNA]</scope>
    <source>
        <strain evidence="2 3">LUH5627</strain>
    </source>
</reference>
<protein>
    <recommendedName>
        <fullName evidence="4">Nuclear transport factor 2 family protein</fullName>
    </recommendedName>
</protein>
<feature type="signal peptide" evidence="1">
    <location>
        <begin position="1"/>
        <end position="18"/>
    </location>
</feature>
<feature type="chain" id="PRO_5007562689" description="Nuclear transport factor 2 family protein" evidence="1">
    <location>
        <begin position="19"/>
        <end position="188"/>
    </location>
</feature>
<evidence type="ECO:0000313" key="3">
    <source>
        <dbReference type="Proteomes" id="UP000075680"/>
    </source>
</evidence>
<keyword evidence="1" id="KW-0732">Signal</keyword>
<evidence type="ECO:0000313" key="2">
    <source>
        <dbReference type="EMBL" id="KXZ62504.1"/>
    </source>
</evidence>
<dbReference type="AlphaFoldDB" id="A0A150HJ65"/>
<sequence>MKLLRTLAVSTLTLLSLAACKSVPSYTADYEKAKKEITGIMLDDQQAQKIGQNFVAAFNTMGTENFVKNASQLYADQLFINDTLSQFSNKQDLVKHFEGMNEHVSNVSVTLISATHKQDSAYIHWHMVYDFKMFGRTKTMSSYGISQIKINEQKLIIFQQDFWDPANGLYRSLPYVGSGYSLTLPFKK</sequence>
<accession>A0A150HJ65</accession>